<dbReference type="InterPro" id="IPR003656">
    <property type="entry name" value="Znf_BED"/>
</dbReference>
<evidence type="ECO:0000256" key="3">
    <source>
        <dbReference type="ARBA" id="ARBA00022833"/>
    </source>
</evidence>
<reference evidence="7 8" key="1">
    <citation type="journal article" date="2015" name="Genome Biol. Evol.">
        <title>Phylogenomic analyses indicate that early fungi evolved digesting cell walls of algal ancestors of land plants.</title>
        <authorList>
            <person name="Chang Y."/>
            <person name="Wang S."/>
            <person name="Sekimoto S."/>
            <person name="Aerts A.L."/>
            <person name="Choi C."/>
            <person name="Clum A."/>
            <person name="LaButti K.M."/>
            <person name="Lindquist E.A."/>
            <person name="Yee Ngan C."/>
            <person name="Ohm R.A."/>
            <person name="Salamov A.A."/>
            <person name="Grigoriev I.V."/>
            <person name="Spatafora J.W."/>
            <person name="Berbee M.L."/>
        </authorList>
    </citation>
    <scope>NUCLEOTIDE SEQUENCE [LARGE SCALE GENOMIC DNA]</scope>
    <source>
        <strain evidence="7 8">NRRL 28638</strain>
    </source>
</reference>
<keyword evidence="3" id="KW-0862">Zinc</keyword>
<dbReference type="PROSITE" id="PS50808">
    <property type="entry name" value="ZF_BED"/>
    <property type="match status" value="1"/>
</dbReference>
<dbReference type="OrthoDB" id="10050977at2759"/>
<dbReference type="SMART" id="SM00614">
    <property type="entry name" value="ZnF_BED"/>
    <property type="match status" value="1"/>
</dbReference>
<keyword evidence="1" id="KW-0479">Metal-binding</keyword>
<evidence type="ECO:0000256" key="1">
    <source>
        <dbReference type="ARBA" id="ARBA00022723"/>
    </source>
</evidence>
<dbReference type="Proteomes" id="UP000070444">
    <property type="component" value="Unassembled WGS sequence"/>
</dbReference>
<dbReference type="GO" id="GO:0008270">
    <property type="term" value="F:zinc ion binding"/>
    <property type="evidence" value="ECO:0007669"/>
    <property type="project" value="UniProtKB-KW"/>
</dbReference>
<dbReference type="Pfam" id="PF02892">
    <property type="entry name" value="zf-BED"/>
    <property type="match status" value="1"/>
</dbReference>
<evidence type="ECO:0000313" key="8">
    <source>
        <dbReference type="Proteomes" id="UP000070444"/>
    </source>
</evidence>
<feature type="domain" description="BED-type" evidence="6">
    <location>
        <begin position="4"/>
        <end position="61"/>
    </location>
</feature>
<accession>A0A137NVM6</accession>
<feature type="compositionally biased region" description="Polar residues" evidence="5">
    <location>
        <begin position="81"/>
        <end position="97"/>
    </location>
</feature>
<name>A0A137NVM6_CONC2</name>
<gene>
    <name evidence="7" type="ORF">CONCODRAFT_80386</name>
</gene>
<evidence type="ECO:0000256" key="2">
    <source>
        <dbReference type="ARBA" id="ARBA00022771"/>
    </source>
</evidence>
<keyword evidence="8" id="KW-1185">Reference proteome</keyword>
<evidence type="ECO:0000259" key="6">
    <source>
        <dbReference type="PROSITE" id="PS50808"/>
    </source>
</evidence>
<dbReference type="InterPro" id="IPR036236">
    <property type="entry name" value="Znf_C2H2_sf"/>
</dbReference>
<feature type="region of interest" description="Disordered" evidence="5">
    <location>
        <begin position="44"/>
        <end position="125"/>
    </location>
</feature>
<dbReference type="SUPFAM" id="SSF57667">
    <property type="entry name" value="beta-beta-alpha zinc fingers"/>
    <property type="match status" value="1"/>
</dbReference>
<evidence type="ECO:0000313" key="7">
    <source>
        <dbReference type="EMBL" id="KXN66807.1"/>
    </source>
</evidence>
<dbReference type="AlphaFoldDB" id="A0A137NVM6"/>
<evidence type="ECO:0000256" key="5">
    <source>
        <dbReference type="SAM" id="MobiDB-lite"/>
    </source>
</evidence>
<organism evidence="7 8">
    <name type="scientific">Conidiobolus coronatus (strain ATCC 28846 / CBS 209.66 / NRRL 28638)</name>
    <name type="common">Delacroixia coronata</name>
    <dbReference type="NCBI Taxonomy" id="796925"/>
    <lineage>
        <taxon>Eukaryota</taxon>
        <taxon>Fungi</taxon>
        <taxon>Fungi incertae sedis</taxon>
        <taxon>Zoopagomycota</taxon>
        <taxon>Entomophthoromycotina</taxon>
        <taxon>Entomophthoromycetes</taxon>
        <taxon>Entomophthorales</taxon>
        <taxon>Ancylistaceae</taxon>
        <taxon>Conidiobolus</taxon>
    </lineage>
</organism>
<proteinExistence type="predicted"/>
<dbReference type="GO" id="GO:0003677">
    <property type="term" value="F:DNA binding"/>
    <property type="evidence" value="ECO:0007669"/>
    <property type="project" value="InterPro"/>
</dbReference>
<dbReference type="EMBL" id="KQ964688">
    <property type="protein sequence ID" value="KXN66807.1"/>
    <property type="molecule type" value="Genomic_DNA"/>
</dbReference>
<keyword evidence="2 4" id="KW-0863">Zinc-finger</keyword>
<sequence>MSAKRPSIAWDHFKKLGEECTCIHCGKVLKYNRSRTTNLLKHLRIHGIPGTSRHERSGNQQDTGQPSPEELGSEVARDEFLNSSTSTESHASFQYTPTAERGAKRPNPFSLNGSSILNHPAPPVSMDDAISHMDRAGRFRPMLTNPSDISPEAHHPFNPLAPPISKLRISEVNYTEGYAPRGYSRSYNAVAETADPELKRLEDDLVDLFYHWNLPYQMIESAEFLKLLKNLTNLPIMNSNRLKIKILDKIRLRDAHQQ</sequence>
<evidence type="ECO:0000256" key="4">
    <source>
        <dbReference type="PROSITE-ProRule" id="PRU00027"/>
    </source>
</evidence>
<protein>
    <recommendedName>
        <fullName evidence="6">BED-type domain-containing protein</fullName>
    </recommendedName>
</protein>